<name>A0ABV1VEI3_9ACTN</name>
<comment type="caution">
    <text evidence="2">The sequence shown here is derived from an EMBL/GenBank/DDBJ whole genome shotgun (WGS) entry which is preliminary data.</text>
</comment>
<evidence type="ECO:0008006" key="4">
    <source>
        <dbReference type="Google" id="ProtNLM"/>
    </source>
</evidence>
<keyword evidence="1" id="KW-0732">Signal</keyword>
<reference evidence="2 3" key="1">
    <citation type="submission" date="2024-06" db="EMBL/GenBank/DDBJ databases">
        <title>The Natural Products Discovery Center: Release of the First 8490 Sequenced Strains for Exploring Actinobacteria Biosynthetic Diversity.</title>
        <authorList>
            <person name="Kalkreuter E."/>
            <person name="Kautsar S.A."/>
            <person name="Yang D."/>
            <person name="Bader C.D."/>
            <person name="Teijaro C.N."/>
            <person name="Fluegel L."/>
            <person name="Davis C.M."/>
            <person name="Simpson J.R."/>
            <person name="Lauterbach L."/>
            <person name="Steele A.D."/>
            <person name="Gui C."/>
            <person name="Meng S."/>
            <person name="Li G."/>
            <person name="Viehrig K."/>
            <person name="Ye F."/>
            <person name="Su P."/>
            <person name="Kiefer A.F."/>
            <person name="Nichols A."/>
            <person name="Cepeda A.J."/>
            <person name="Yan W."/>
            <person name="Fan B."/>
            <person name="Jiang Y."/>
            <person name="Adhikari A."/>
            <person name="Zheng C.-J."/>
            <person name="Schuster L."/>
            <person name="Cowan T.M."/>
            <person name="Smanski M.J."/>
            <person name="Chevrette M.G."/>
            <person name="De Carvalho L.P.S."/>
            <person name="Shen B."/>
        </authorList>
    </citation>
    <scope>NUCLEOTIDE SEQUENCE [LARGE SCALE GENOMIC DNA]</scope>
    <source>
        <strain evidence="2 3">NPDC000632</strain>
    </source>
</reference>
<proteinExistence type="predicted"/>
<dbReference type="RefSeq" id="WP_350720407.1">
    <property type="nucleotide sequence ID" value="NZ_JBEPCO010000019.1"/>
</dbReference>
<dbReference type="Proteomes" id="UP001490330">
    <property type="component" value="Unassembled WGS sequence"/>
</dbReference>
<accession>A0ABV1VEI3</accession>
<evidence type="ECO:0000313" key="3">
    <source>
        <dbReference type="Proteomes" id="UP001490330"/>
    </source>
</evidence>
<feature type="signal peptide" evidence="1">
    <location>
        <begin position="1"/>
        <end position="22"/>
    </location>
</feature>
<organism evidence="2 3">
    <name type="scientific">Streptomyces flaveolus</name>
    <dbReference type="NCBI Taxonomy" id="67297"/>
    <lineage>
        <taxon>Bacteria</taxon>
        <taxon>Bacillati</taxon>
        <taxon>Actinomycetota</taxon>
        <taxon>Actinomycetes</taxon>
        <taxon>Kitasatosporales</taxon>
        <taxon>Streptomycetaceae</taxon>
        <taxon>Streptomyces</taxon>
    </lineage>
</organism>
<evidence type="ECO:0000256" key="1">
    <source>
        <dbReference type="SAM" id="SignalP"/>
    </source>
</evidence>
<feature type="chain" id="PRO_5045610798" description="Ig-like domain-containing protein" evidence="1">
    <location>
        <begin position="23"/>
        <end position="177"/>
    </location>
</feature>
<protein>
    <recommendedName>
        <fullName evidence="4">Ig-like domain-containing protein</fullName>
    </recommendedName>
</protein>
<keyword evidence="3" id="KW-1185">Reference proteome</keyword>
<dbReference type="EMBL" id="JBEPCV010000011">
    <property type="protein sequence ID" value="MER6904884.1"/>
    <property type="molecule type" value="Genomic_DNA"/>
</dbReference>
<gene>
    <name evidence="2" type="ORF">ABT322_14090</name>
</gene>
<sequence length="177" mass="17861">MRRAIVALAVFVLTAAGVTAVATNSASAVPAAPGDLVCPAWQAVQYSPGLTLTPQQVNFTSDLTLGPCVSLSHPTITSGTGHFEGSGMLSCLTGSPGSYDIVYEWNDGSKSTVRYTFTIDAKPAGEKVLTAVGTVISGPFAGDVASHTTLAITTDATGCLQPGGISSLAGPIVVTFV</sequence>
<evidence type="ECO:0000313" key="2">
    <source>
        <dbReference type="EMBL" id="MER6904884.1"/>
    </source>
</evidence>